<dbReference type="Gene3D" id="3.40.190.10">
    <property type="entry name" value="Periplasmic binding protein-like II"/>
    <property type="match status" value="1"/>
</dbReference>
<gene>
    <name evidence="3" type="ORF">J5Y10_11805</name>
</gene>
<dbReference type="AlphaFoldDB" id="A0A940MWQ1"/>
<evidence type="ECO:0000256" key="2">
    <source>
        <dbReference type="SAM" id="SignalP"/>
    </source>
</evidence>
<dbReference type="InterPro" id="IPR042100">
    <property type="entry name" value="Bug_dom1"/>
</dbReference>
<dbReference type="InterPro" id="IPR006311">
    <property type="entry name" value="TAT_signal"/>
</dbReference>
<dbReference type="Pfam" id="PF03401">
    <property type="entry name" value="TctC"/>
    <property type="match status" value="1"/>
</dbReference>
<dbReference type="Gene3D" id="3.40.190.150">
    <property type="entry name" value="Bordetella uptake gene, domain 1"/>
    <property type="match status" value="1"/>
</dbReference>
<comment type="similarity">
    <text evidence="1">Belongs to the UPF0065 (bug) family.</text>
</comment>
<dbReference type="InterPro" id="IPR005064">
    <property type="entry name" value="BUG"/>
</dbReference>
<feature type="signal peptide" evidence="2">
    <location>
        <begin position="1"/>
        <end position="21"/>
    </location>
</feature>
<dbReference type="Proteomes" id="UP000677537">
    <property type="component" value="Unassembled WGS sequence"/>
</dbReference>
<accession>A0A940MWQ1</accession>
<name>A0A940MWQ1_9PROT</name>
<sequence>MTTRRTLLGASALLATGAGGAQGQGAAPYVPPTLRPKSLTLLVGAAGGSATDLWVRGFAPFLERHLKLVQVQVVNRVGEGGLAVMRDLADAPADGSVLAYAVTPVLLARAVERNAAALLDRILFLGAVTEEPVALVATPGTELEALRNRPDGRPLGLPPPTSPSAIAAADLAASLPMEQLHFPSAAAARQAAMAGNVAAALVTVPEALTAVREEKLVLLGMAAQARHPQFPDVPTLAEEGLPVNGALRRGIAAPARIAPEAAARVARALQAAVADPEFLAQAEARGILPQFRDGPAWAALIGQDMGELRSRWETSPWQVSGG</sequence>
<proteinExistence type="inferred from homology"/>
<evidence type="ECO:0000256" key="1">
    <source>
        <dbReference type="ARBA" id="ARBA00006987"/>
    </source>
</evidence>
<comment type="caution">
    <text evidence="3">The sequence shown here is derived from an EMBL/GenBank/DDBJ whole genome shotgun (WGS) entry which is preliminary data.</text>
</comment>
<keyword evidence="2" id="KW-0732">Signal</keyword>
<dbReference type="PANTHER" id="PTHR42928">
    <property type="entry name" value="TRICARBOXYLATE-BINDING PROTEIN"/>
    <property type="match status" value="1"/>
</dbReference>
<keyword evidence="4" id="KW-1185">Reference proteome</keyword>
<evidence type="ECO:0000313" key="3">
    <source>
        <dbReference type="EMBL" id="MBP0493461.1"/>
    </source>
</evidence>
<organism evidence="3 4">
    <name type="scientific">Roseomonas indoligenes</name>
    <dbReference type="NCBI Taxonomy" id="2820811"/>
    <lineage>
        <taxon>Bacteria</taxon>
        <taxon>Pseudomonadati</taxon>
        <taxon>Pseudomonadota</taxon>
        <taxon>Alphaproteobacteria</taxon>
        <taxon>Acetobacterales</taxon>
        <taxon>Roseomonadaceae</taxon>
        <taxon>Roseomonas</taxon>
    </lineage>
</organism>
<protein>
    <recommendedName>
        <fullName evidence="5">Tripartite tricarboxylate transporter substrate binding protein</fullName>
    </recommendedName>
</protein>
<dbReference type="RefSeq" id="WP_209373800.1">
    <property type="nucleotide sequence ID" value="NZ_JAGIZA010000006.1"/>
</dbReference>
<dbReference type="SUPFAM" id="SSF53850">
    <property type="entry name" value="Periplasmic binding protein-like II"/>
    <property type="match status" value="1"/>
</dbReference>
<feature type="chain" id="PRO_5037497214" description="Tripartite tricarboxylate transporter substrate binding protein" evidence="2">
    <location>
        <begin position="22"/>
        <end position="322"/>
    </location>
</feature>
<dbReference type="EMBL" id="JAGIZA010000006">
    <property type="protein sequence ID" value="MBP0493461.1"/>
    <property type="molecule type" value="Genomic_DNA"/>
</dbReference>
<reference evidence="3" key="1">
    <citation type="submission" date="2021-03" db="EMBL/GenBank/DDBJ databases">
        <authorList>
            <person name="So Y."/>
        </authorList>
    </citation>
    <scope>NUCLEOTIDE SEQUENCE</scope>
    <source>
        <strain evidence="3">SG15</strain>
    </source>
</reference>
<dbReference type="PROSITE" id="PS51318">
    <property type="entry name" value="TAT"/>
    <property type="match status" value="1"/>
</dbReference>
<evidence type="ECO:0000313" key="4">
    <source>
        <dbReference type="Proteomes" id="UP000677537"/>
    </source>
</evidence>
<evidence type="ECO:0008006" key="5">
    <source>
        <dbReference type="Google" id="ProtNLM"/>
    </source>
</evidence>
<dbReference type="PANTHER" id="PTHR42928:SF5">
    <property type="entry name" value="BLR1237 PROTEIN"/>
    <property type="match status" value="1"/>
</dbReference>